<comment type="caution">
    <text evidence="1">The sequence shown here is derived from an EMBL/GenBank/DDBJ whole genome shotgun (WGS) entry which is preliminary data.</text>
</comment>
<dbReference type="EMBL" id="ABXH02000008">
    <property type="protein sequence ID" value="EEP44768.1"/>
    <property type="molecule type" value="Genomic_DNA"/>
</dbReference>
<dbReference type="Gene3D" id="3.30.300.30">
    <property type="match status" value="1"/>
</dbReference>
<organism evidence="1 2">
    <name type="scientific">Collinsella intestinalis DSM 13280</name>
    <dbReference type="NCBI Taxonomy" id="521003"/>
    <lineage>
        <taxon>Bacteria</taxon>
        <taxon>Bacillati</taxon>
        <taxon>Actinomycetota</taxon>
        <taxon>Coriobacteriia</taxon>
        <taxon>Coriobacteriales</taxon>
        <taxon>Coriobacteriaceae</taxon>
        <taxon>Collinsella</taxon>
    </lineage>
</organism>
<dbReference type="InterPro" id="IPR045851">
    <property type="entry name" value="AMP-bd_C_sf"/>
</dbReference>
<dbReference type="STRING" id="521003.COLINT_02513"/>
<dbReference type="AlphaFoldDB" id="C4F8Y7"/>
<name>C4F8Y7_9ACTN</name>
<accession>C4F8Y7</accession>
<dbReference type="SUPFAM" id="SSF56801">
    <property type="entry name" value="Acetyl-CoA synthetase-like"/>
    <property type="match status" value="1"/>
</dbReference>
<evidence type="ECO:0000313" key="1">
    <source>
        <dbReference type="EMBL" id="EEP44768.1"/>
    </source>
</evidence>
<reference evidence="1 2" key="1">
    <citation type="submission" date="2009-04" db="EMBL/GenBank/DDBJ databases">
        <authorList>
            <person name="Weinstock G."/>
            <person name="Sodergren E."/>
            <person name="Clifton S."/>
            <person name="Fulton L."/>
            <person name="Fulton B."/>
            <person name="Courtney L."/>
            <person name="Fronick C."/>
            <person name="Harrison M."/>
            <person name="Strong C."/>
            <person name="Farmer C."/>
            <person name="Delahaunty K."/>
            <person name="Markovic C."/>
            <person name="Hall O."/>
            <person name="Minx P."/>
            <person name="Tomlinson C."/>
            <person name="Mitreva M."/>
            <person name="Nelson J."/>
            <person name="Hou S."/>
            <person name="Wollam A."/>
            <person name="Pepin K.H."/>
            <person name="Johnson M."/>
            <person name="Bhonagiri V."/>
            <person name="Nash W.E."/>
            <person name="Warren W."/>
            <person name="Chinwalla A."/>
            <person name="Mardis E.R."/>
            <person name="Wilson R.K."/>
        </authorList>
    </citation>
    <scope>NUCLEOTIDE SEQUENCE [LARGE SCALE GENOMIC DNA]</scope>
    <source>
        <strain evidence="1 2">DSM 13280</strain>
    </source>
</reference>
<protein>
    <recommendedName>
        <fullName evidence="3">AMP-binding enzyme C-terminal domain-containing protein</fullName>
    </recommendedName>
</protein>
<evidence type="ECO:0000313" key="2">
    <source>
        <dbReference type="Proteomes" id="UP000003295"/>
    </source>
</evidence>
<dbReference type="Proteomes" id="UP000003295">
    <property type="component" value="Unassembled WGS sequence"/>
</dbReference>
<evidence type="ECO:0008006" key="3">
    <source>
        <dbReference type="Google" id="ProtNLM"/>
    </source>
</evidence>
<dbReference type="HOGENOM" id="CLU_2104818_0_0_11"/>
<gene>
    <name evidence="1" type="ORF">COLINT_02513</name>
</gene>
<sequence length="115" mass="12585">MKNGRLRVSGRADSLIVLDNGGKIAPEVVESQLSDFPSIGEVRIIGIREGSRSVICAQIEVGDGFDRDAVISDVGKYNQKVTTQERVMKIEWMRGGTLTRTALGKLKRSPVNEGR</sequence>
<proteinExistence type="predicted"/>